<evidence type="ECO:0000256" key="2">
    <source>
        <dbReference type="ARBA" id="ARBA00022723"/>
    </source>
</evidence>
<dbReference type="Pfam" id="PF00172">
    <property type="entry name" value="Zn_clus"/>
    <property type="match status" value="1"/>
</dbReference>
<evidence type="ECO:0000256" key="9">
    <source>
        <dbReference type="SAM" id="MobiDB-lite"/>
    </source>
</evidence>
<dbReference type="PROSITE" id="PS50048">
    <property type="entry name" value="ZN2_CY6_FUNGAL_2"/>
    <property type="match status" value="1"/>
</dbReference>
<dbReference type="PANTHER" id="PTHR31313:SF81">
    <property type="entry name" value="TY1 ENHANCER ACTIVATOR"/>
    <property type="match status" value="1"/>
</dbReference>
<keyword evidence="6" id="KW-0804">Transcription</keyword>
<dbReference type="InterPro" id="IPR001138">
    <property type="entry name" value="Zn2Cys6_DnaBD"/>
</dbReference>
<gene>
    <name evidence="11" type="ORF">FHL15_007935</name>
</gene>
<evidence type="ECO:0000256" key="3">
    <source>
        <dbReference type="ARBA" id="ARBA00022833"/>
    </source>
</evidence>
<feature type="coiled-coil region" evidence="8">
    <location>
        <begin position="47"/>
        <end position="74"/>
    </location>
</feature>
<dbReference type="SUPFAM" id="SSF57701">
    <property type="entry name" value="Zn2/Cys6 DNA-binding domain"/>
    <property type="match status" value="1"/>
</dbReference>
<evidence type="ECO:0000256" key="7">
    <source>
        <dbReference type="ARBA" id="ARBA00023242"/>
    </source>
</evidence>
<feature type="domain" description="Zn(2)-C6 fungal-type" evidence="10">
    <location>
        <begin position="9"/>
        <end position="39"/>
    </location>
</feature>
<keyword evidence="2" id="KW-0479">Metal-binding</keyword>
<comment type="caution">
    <text evidence="11">The sequence shown here is derived from an EMBL/GenBank/DDBJ whole genome shotgun (WGS) entry which is preliminary data.</text>
</comment>
<dbReference type="PANTHER" id="PTHR31313">
    <property type="entry name" value="TY1 ENHANCER ACTIVATOR"/>
    <property type="match status" value="1"/>
</dbReference>
<sequence>MNNLSRHIACKLCRDRKVRCDGGQPSCEKCRRSGETCIYVPTHKPTKADLAQTIESLQERLDKAEAYILRHSNTNKPAATNEQPPITTPNSTIGIEYPDCSPFNLQMPTAMPTGDHFMSAGVHGIPPTPFSHHSLPMSPENLDSEFMNYIPSPHMGITNDPSQFQMEDPRRIDDMAGPSTTPTSFRRESVYSHGRMPSLREVRIVNGSSTTTTSPPASPSGRGYRADDANHILAELTAFAMVVFNTQAEIAGISSVMAEYLEWMRRASPTTSGHQGSSPKPNPAVLETLETRVRELNAMASTRHLEAWRQSVNRLERIPGVGAMLNLFDTEMQRRSGETAEFFHTSYNICSPVAEQLGRKE</sequence>
<dbReference type="GO" id="GO:0005634">
    <property type="term" value="C:nucleus"/>
    <property type="evidence" value="ECO:0007669"/>
    <property type="project" value="UniProtKB-SubCell"/>
</dbReference>
<protein>
    <recommendedName>
        <fullName evidence="10">Zn(2)-C6 fungal-type domain-containing protein</fullName>
    </recommendedName>
</protein>
<name>A0A553HT92_9PEZI</name>
<dbReference type="GO" id="GO:0000981">
    <property type="term" value="F:DNA-binding transcription factor activity, RNA polymerase II-specific"/>
    <property type="evidence" value="ECO:0007669"/>
    <property type="project" value="InterPro"/>
</dbReference>
<keyword evidence="3" id="KW-0862">Zinc</keyword>
<keyword evidence="7" id="KW-0539">Nucleus</keyword>
<dbReference type="SMART" id="SM00066">
    <property type="entry name" value="GAL4"/>
    <property type="match status" value="1"/>
</dbReference>
<dbReference type="EMBL" id="VFLP01000048">
    <property type="protein sequence ID" value="TRX91147.1"/>
    <property type="molecule type" value="Genomic_DNA"/>
</dbReference>
<evidence type="ECO:0000259" key="10">
    <source>
        <dbReference type="PROSITE" id="PS50048"/>
    </source>
</evidence>
<evidence type="ECO:0000313" key="11">
    <source>
        <dbReference type="EMBL" id="TRX91147.1"/>
    </source>
</evidence>
<proteinExistence type="predicted"/>
<dbReference type="AlphaFoldDB" id="A0A553HT92"/>
<evidence type="ECO:0000256" key="6">
    <source>
        <dbReference type="ARBA" id="ARBA00023163"/>
    </source>
</evidence>
<dbReference type="InterPro" id="IPR051615">
    <property type="entry name" value="Transcr_Regulatory_Elem"/>
</dbReference>
<dbReference type="OrthoDB" id="4356994at2759"/>
<feature type="region of interest" description="Disordered" evidence="9">
    <location>
        <begin position="205"/>
        <end position="224"/>
    </location>
</feature>
<evidence type="ECO:0000256" key="4">
    <source>
        <dbReference type="ARBA" id="ARBA00023015"/>
    </source>
</evidence>
<evidence type="ECO:0000256" key="8">
    <source>
        <dbReference type="SAM" id="Coils"/>
    </source>
</evidence>
<dbReference type="Gene3D" id="4.10.240.10">
    <property type="entry name" value="Zn(2)-C6 fungal-type DNA-binding domain"/>
    <property type="match status" value="1"/>
</dbReference>
<keyword evidence="8" id="KW-0175">Coiled coil</keyword>
<dbReference type="GO" id="GO:0008270">
    <property type="term" value="F:zinc ion binding"/>
    <property type="evidence" value="ECO:0007669"/>
    <property type="project" value="InterPro"/>
</dbReference>
<evidence type="ECO:0000256" key="5">
    <source>
        <dbReference type="ARBA" id="ARBA00023125"/>
    </source>
</evidence>
<dbReference type="InterPro" id="IPR036864">
    <property type="entry name" value="Zn2-C6_fun-type_DNA-bd_sf"/>
</dbReference>
<keyword evidence="4" id="KW-0805">Transcription regulation</keyword>
<evidence type="ECO:0000256" key="1">
    <source>
        <dbReference type="ARBA" id="ARBA00004123"/>
    </source>
</evidence>
<accession>A0A553HT92</accession>
<reference evidence="12" key="1">
    <citation type="submission" date="2019-06" db="EMBL/GenBank/DDBJ databases">
        <title>Draft genome sequence of the griseofulvin-producing fungus Xylaria cubensis strain G536.</title>
        <authorList>
            <person name="Mead M.E."/>
            <person name="Raja H.A."/>
            <person name="Steenwyk J.L."/>
            <person name="Knowles S.L."/>
            <person name="Oberlies N.H."/>
            <person name="Rokas A."/>
        </authorList>
    </citation>
    <scope>NUCLEOTIDE SEQUENCE [LARGE SCALE GENOMIC DNA]</scope>
    <source>
        <strain evidence="12">G536</strain>
    </source>
</reference>
<dbReference type="Proteomes" id="UP000319160">
    <property type="component" value="Unassembled WGS sequence"/>
</dbReference>
<keyword evidence="5" id="KW-0238">DNA-binding</keyword>
<dbReference type="CDD" id="cd00067">
    <property type="entry name" value="GAL4"/>
    <property type="match status" value="1"/>
</dbReference>
<organism evidence="11 12">
    <name type="scientific">Xylaria flabelliformis</name>
    <dbReference type="NCBI Taxonomy" id="2512241"/>
    <lineage>
        <taxon>Eukaryota</taxon>
        <taxon>Fungi</taxon>
        <taxon>Dikarya</taxon>
        <taxon>Ascomycota</taxon>
        <taxon>Pezizomycotina</taxon>
        <taxon>Sordariomycetes</taxon>
        <taxon>Xylariomycetidae</taxon>
        <taxon>Xylariales</taxon>
        <taxon>Xylariaceae</taxon>
        <taxon>Xylaria</taxon>
    </lineage>
</organism>
<keyword evidence="12" id="KW-1185">Reference proteome</keyword>
<evidence type="ECO:0000313" key="12">
    <source>
        <dbReference type="Proteomes" id="UP000319160"/>
    </source>
</evidence>
<comment type="subcellular location">
    <subcellularLocation>
        <location evidence="1">Nucleus</location>
    </subcellularLocation>
</comment>
<dbReference type="PROSITE" id="PS00463">
    <property type="entry name" value="ZN2_CY6_FUNGAL_1"/>
    <property type="match status" value="1"/>
</dbReference>
<dbReference type="GO" id="GO:0003677">
    <property type="term" value="F:DNA binding"/>
    <property type="evidence" value="ECO:0007669"/>
    <property type="project" value="UniProtKB-KW"/>
</dbReference>